<evidence type="ECO:0000256" key="9">
    <source>
        <dbReference type="ARBA" id="ARBA00023235"/>
    </source>
</evidence>
<feature type="site" description="Interaction with DNA" evidence="10">
    <location>
        <position position="145"/>
    </location>
</feature>
<dbReference type="InterPro" id="IPR003601">
    <property type="entry name" value="Topo_IA_2"/>
</dbReference>
<dbReference type="SMART" id="SM00436">
    <property type="entry name" value="TOP1Bc"/>
    <property type="match status" value="1"/>
</dbReference>
<comment type="subunit">
    <text evidence="10">Monomer.</text>
</comment>
<feature type="site" description="Interaction with DNA" evidence="10">
    <location>
        <position position="34"/>
    </location>
</feature>
<reference evidence="13 14" key="1">
    <citation type="submission" date="2018-10" db="EMBL/GenBank/DDBJ databases">
        <title>Genomic Encyclopedia of Archaeal and Bacterial Type Strains, Phase II (KMG-II): from individual species to whole genera.</title>
        <authorList>
            <person name="Goeker M."/>
        </authorList>
    </citation>
    <scope>NUCLEOTIDE SEQUENCE [LARGE SCALE GENOMIC DNA]</scope>
    <source>
        <strain evidence="13 14">ATCC 29870</strain>
    </source>
</reference>
<keyword evidence="9 10" id="KW-0413">Isomerase</keyword>
<comment type="caution">
    <text evidence="10">Lacks conserved residue(s) required for the propagation of feature annotation.</text>
</comment>
<dbReference type="Pfam" id="PF01751">
    <property type="entry name" value="Toprim"/>
    <property type="match status" value="1"/>
</dbReference>
<dbReference type="HAMAP" id="MF_00952">
    <property type="entry name" value="Topoisom_1_prok"/>
    <property type="match status" value="1"/>
</dbReference>
<evidence type="ECO:0000256" key="7">
    <source>
        <dbReference type="ARBA" id="ARBA00023029"/>
    </source>
</evidence>
<dbReference type="InterPro" id="IPR013826">
    <property type="entry name" value="Topo_IA_cen_sub3"/>
</dbReference>
<dbReference type="CDD" id="cd00186">
    <property type="entry name" value="TOP1Ac"/>
    <property type="match status" value="1"/>
</dbReference>
<dbReference type="GO" id="GO:0003677">
    <property type="term" value="F:DNA binding"/>
    <property type="evidence" value="ECO:0007669"/>
    <property type="project" value="UniProtKB-KW"/>
</dbReference>
<comment type="catalytic activity">
    <reaction evidence="1 10">
        <text>ATP-independent breakage of single-stranded DNA, followed by passage and rejoining.</text>
        <dbReference type="EC" id="5.6.2.1"/>
    </reaction>
</comment>
<keyword evidence="4" id="KW-0863">Zinc-finger</keyword>
<accession>A0A3M0A3Y5</accession>
<gene>
    <name evidence="10" type="primary">topA</name>
    <name evidence="13" type="ORF">JN00_0568</name>
</gene>
<dbReference type="PRINTS" id="PR00417">
    <property type="entry name" value="PRTPISMRASEI"/>
</dbReference>
<dbReference type="PANTHER" id="PTHR42785:SF1">
    <property type="entry name" value="DNA TOPOISOMERASE"/>
    <property type="match status" value="1"/>
</dbReference>
<evidence type="ECO:0000256" key="8">
    <source>
        <dbReference type="ARBA" id="ARBA00023125"/>
    </source>
</evidence>
<keyword evidence="14" id="KW-1185">Reference proteome</keyword>
<dbReference type="Gene3D" id="2.70.20.10">
    <property type="entry name" value="Topoisomerase I, domain 3"/>
    <property type="match status" value="1"/>
</dbReference>
<dbReference type="GO" id="GO:0008270">
    <property type="term" value="F:zinc ion binding"/>
    <property type="evidence" value="ECO:0007669"/>
    <property type="project" value="UniProtKB-KW"/>
</dbReference>
<dbReference type="RefSeq" id="WP_121941004.1">
    <property type="nucleotide sequence ID" value="NZ_REFI01000011.1"/>
</dbReference>
<dbReference type="Gene3D" id="1.10.460.10">
    <property type="entry name" value="Topoisomerase I, domain 2"/>
    <property type="match status" value="1"/>
</dbReference>
<dbReference type="NCBIfam" id="TIGR01051">
    <property type="entry name" value="topA_bact"/>
    <property type="match status" value="1"/>
</dbReference>
<dbReference type="InterPro" id="IPR005733">
    <property type="entry name" value="TopoI_bac-type"/>
</dbReference>
<evidence type="ECO:0000256" key="3">
    <source>
        <dbReference type="ARBA" id="ARBA00022723"/>
    </source>
</evidence>
<feature type="active site" description="O-(5'-phospho-DNA)-tyrosine intermediate" evidence="10">
    <location>
        <position position="292"/>
    </location>
</feature>
<dbReference type="InterPro" id="IPR034149">
    <property type="entry name" value="TOPRIM_TopoI"/>
</dbReference>
<keyword evidence="3" id="KW-0479">Metal-binding</keyword>
<dbReference type="EC" id="5.6.2.1" evidence="10"/>
<dbReference type="InterPro" id="IPR006171">
    <property type="entry name" value="TOPRIM_dom"/>
</dbReference>
<dbReference type="SUPFAM" id="SSF57783">
    <property type="entry name" value="Zinc beta-ribbon"/>
    <property type="match status" value="1"/>
</dbReference>
<keyword evidence="6" id="KW-0460">Magnesium</keyword>
<dbReference type="Pfam" id="PF01396">
    <property type="entry name" value="Zn_ribbon_Top1"/>
    <property type="match status" value="1"/>
</dbReference>
<dbReference type="EMBL" id="REFI01000011">
    <property type="protein sequence ID" value="RMA77458.1"/>
    <property type="molecule type" value="Genomic_DNA"/>
</dbReference>
<dbReference type="SUPFAM" id="SSF56712">
    <property type="entry name" value="Prokaryotic type I DNA topoisomerase"/>
    <property type="match status" value="1"/>
</dbReference>
<evidence type="ECO:0000256" key="5">
    <source>
        <dbReference type="ARBA" id="ARBA00022833"/>
    </source>
</evidence>
<evidence type="ECO:0000259" key="12">
    <source>
        <dbReference type="PROSITE" id="PS52039"/>
    </source>
</evidence>
<feature type="region of interest" description="Interaction with DNA" evidence="10">
    <location>
        <begin position="168"/>
        <end position="173"/>
    </location>
</feature>
<dbReference type="AlphaFoldDB" id="A0A3M0A3Y5"/>
<feature type="site" description="Interaction with DNA" evidence="10">
    <location>
        <position position="294"/>
    </location>
</feature>
<dbReference type="SMART" id="SM00493">
    <property type="entry name" value="TOPRIM"/>
    <property type="match status" value="1"/>
</dbReference>
<sequence>MAYTKVMIVESPNKVATIQKYVGKDVQVLSSVGHILKLSTSGEKGLGIDLQNWEPRMIVDKSKSKTIKELREATRKASEVLIATDPDREGEAIAQNLVDTLKVNDKYKRIKYNEITEEAIKNALENPIMIDIDLVKAQKARRMLDRIIGFELSQLMKKKVKNAPTNPSAGRVQSIALKLVCDKEKEIEAFIPILYSKIEAKIAEDVNATFYYLNHKDFADDATWIKPEKSKQILDELNKDKRLKVSNFEITQRKDKQITPFKQSVLYKEAKYSSTVVQVTAQKLFERGLISYPRTDSTRLNDSFIAKVRKFIEENYGQNYIANDIKSFSGAQDAHEAIRPTDIYLNPSLAKSKFRLNEEENYIYELIYNKTLSAIMQVPIREIYHYDLISSSGHNFRMSYSRIIFDGYYKLTKNYEASKVLPNYKNGDILDVQEFEKLDKETQPPARYNEGSLIKMLDDIKVGRPSTFASTVKVIKSRLFVENKNGALHPTEFGKTVMSKLIDGFPTIMNEEYTASVENDLDLIAEGKEDYKSLMSEFYSRFNVTLDEATKTIEIAIMPEETIDESCPDCGNKLMYRYTKATREKFIGCTNFPACRYTRDVAGKKRKFWRFKRSTK</sequence>
<dbReference type="InterPro" id="IPR013497">
    <property type="entry name" value="Topo_IA_cen"/>
</dbReference>
<dbReference type="PANTHER" id="PTHR42785">
    <property type="entry name" value="DNA TOPOISOMERASE, TYPE IA, CORE"/>
    <property type="match status" value="1"/>
</dbReference>
<feature type="site" description="Interaction with DNA" evidence="10">
    <location>
        <position position="478"/>
    </location>
</feature>
<dbReference type="PROSITE" id="PS52039">
    <property type="entry name" value="TOPO_IA_2"/>
    <property type="match status" value="1"/>
</dbReference>
<dbReference type="Gene3D" id="3.30.65.10">
    <property type="entry name" value="Bacterial Topoisomerase I, domain 1"/>
    <property type="match status" value="1"/>
</dbReference>
<comment type="similarity">
    <text evidence="2 10">Belongs to the type IA topoisomerase family.</text>
</comment>
<feature type="domain" description="Topo IA-type catalytic" evidence="12">
    <location>
        <begin position="131"/>
        <end position="546"/>
    </location>
</feature>
<dbReference type="CDD" id="cd03363">
    <property type="entry name" value="TOPRIM_TopoIA_TopoI"/>
    <property type="match status" value="1"/>
</dbReference>
<dbReference type="GO" id="GO:0005694">
    <property type="term" value="C:chromosome"/>
    <property type="evidence" value="ECO:0007669"/>
    <property type="project" value="InterPro"/>
</dbReference>
<evidence type="ECO:0000313" key="14">
    <source>
        <dbReference type="Proteomes" id="UP000267246"/>
    </source>
</evidence>
<protein>
    <recommendedName>
        <fullName evidence="10">DNA topoisomerase 1</fullName>
        <ecNumber evidence="10">5.6.2.1</ecNumber>
    </recommendedName>
    <alternativeName>
        <fullName evidence="10">DNA topoisomerase I</fullName>
    </alternativeName>
</protein>
<evidence type="ECO:0000256" key="6">
    <source>
        <dbReference type="ARBA" id="ARBA00022842"/>
    </source>
</evidence>
<evidence type="ECO:0000256" key="2">
    <source>
        <dbReference type="ARBA" id="ARBA00009446"/>
    </source>
</evidence>
<dbReference type="InterPro" id="IPR003602">
    <property type="entry name" value="Topo_IA_DNA-bd_dom"/>
</dbReference>
<dbReference type="OrthoDB" id="9804262at2"/>
<dbReference type="Gene3D" id="3.40.50.140">
    <property type="match status" value="1"/>
</dbReference>
<dbReference type="PROSITE" id="PS50880">
    <property type="entry name" value="TOPRIM"/>
    <property type="match status" value="1"/>
</dbReference>
<dbReference type="InterPro" id="IPR013498">
    <property type="entry name" value="Topo_IA_Znf"/>
</dbReference>
<evidence type="ECO:0000313" key="13">
    <source>
        <dbReference type="EMBL" id="RMA77458.1"/>
    </source>
</evidence>
<feature type="domain" description="Toprim" evidence="11">
    <location>
        <begin position="4"/>
        <end position="115"/>
    </location>
</feature>
<feature type="site" description="Interaction with DNA" evidence="10">
    <location>
        <position position="141"/>
    </location>
</feature>
<keyword evidence="8 10" id="KW-0238">DNA-binding</keyword>
<dbReference type="Gene3D" id="1.10.290.10">
    <property type="entry name" value="Topoisomerase I, domain 4"/>
    <property type="match status" value="1"/>
</dbReference>
<dbReference type="InterPro" id="IPR028612">
    <property type="entry name" value="Topoisom_1_IA"/>
</dbReference>
<evidence type="ECO:0000259" key="11">
    <source>
        <dbReference type="PROSITE" id="PS50880"/>
    </source>
</evidence>
<name>A0A3M0A3Y5_9BACT</name>
<dbReference type="InterPro" id="IPR000380">
    <property type="entry name" value="Topo_IA"/>
</dbReference>
<organism evidence="13 14">
    <name type="scientific">Metamycoplasma subdolum</name>
    <dbReference type="NCBI Taxonomy" id="92407"/>
    <lineage>
        <taxon>Bacteria</taxon>
        <taxon>Bacillati</taxon>
        <taxon>Mycoplasmatota</taxon>
        <taxon>Mycoplasmoidales</taxon>
        <taxon>Metamycoplasmataceae</taxon>
        <taxon>Metamycoplasma</taxon>
    </lineage>
</organism>
<dbReference type="Proteomes" id="UP000267246">
    <property type="component" value="Unassembled WGS sequence"/>
</dbReference>
<dbReference type="InterPro" id="IPR013824">
    <property type="entry name" value="Topo_IA_cen_sub1"/>
</dbReference>
<evidence type="ECO:0000256" key="4">
    <source>
        <dbReference type="ARBA" id="ARBA00022771"/>
    </source>
</evidence>
<proteinExistence type="inferred from homology"/>
<keyword evidence="7 10" id="KW-0799">Topoisomerase</keyword>
<dbReference type="Pfam" id="PF01131">
    <property type="entry name" value="Topoisom_bac"/>
    <property type="match status" value="1"/>
</dbReference>
<comment type="function">
    <text evidence="10">Releases the supercoiling and torsional tension of DNA, which is introduced during the DNA replication and transcription, by transiently cleaving and rejoining one strand of the DNA duplex. Introduces a single-strand break via transesterification at a target site in duplex DNA. The scissile phosphodiester is attacked by the catalytic tyrosine of the enzyme, resulting in the formation of a DNA-(5'-phosphotyrosyl)-enzyme intermediate and the expulsion of a 3'-OH DNA strand. The free DNA strand then undergoes passage around the unbroken strand, thus removing DNA supercoils. Finally, in the religation step, the DNA 3'-OH attacks the covalent intermediate to expel the active-site tyrosine and restore the DNA phosphodiester backbone.</text>
</comment>
<dbReference type="GO" id="GO:0003917">
    <property type="term" value="F:DNA topoisomerase type I (single strand cut, ATP-independent) activity"/>
    <property type="evidence" value="ECO:0007669"/>
    <property type="project" value="UniProtKB-UniRule"/>
</dbReference>
<comment type="caution">
    <text evidence="13">The sequence shown here is derived from an EMBL/GenBank/DDBJ whole genome shotgun (WGS) entry which is preliminary data.</text>
</comment>
<evidence type="ECO:0000256" key="10">
    <source>
        <dbReference type="HAMAP-Rule" id="MF_00952"/>
    </source>
</evidence>
<feature type="site" description="Interaction with DNA" evidence="10">
    <location>
        <position position="142"/>
    </location>
</feature>
<dbReference type="GO" id="GO:0006265">
    <property type="term" value="P:DNA topological change"/>
    <property type="evidence" value="ECO:0007669"/>
    <property type="project" value="UniProtKB-UniRule"/>
</dbReference>
<dbReference type="SMART" id="SM00437">
    <property type="entry name" value="TOP1Ac"/>
    <property type="match status" value="1"/>
</dbReference>
<keyword evidence="5" id="KW-0862">Zinc</keyword>
<dbReference type="InterPro" id="IPR023405">
    <property type="entry name" value="Topo_IA_core_domain"/>
</dbReference>
<dbReference type="InterPro" id="IPR013825">
    <property type="entry name" value="Topo_IA_cen_sub2"/>
</dbReference>
<evidence type="ECO:0000256" key="1">
    <source>
        <dbReference type="ARBA" id="ARBA00000213"/>
    </source>
</evidence>